<evidence type="ECO:0000256" key="1">
    <source>
        <dbReference type="ARBA" id="ARBA00005869"/>
    </source>
</evidence>
<dbReference type="EMBL" id="CP069104">
    <property type="protein sequence ID" value="QSS52926.1"/>
    <property type="molecule type" value="Genomic_DNA"/>
</dbReference>
<dbReference type="PANTHER" id="PTHR13914:SF0">
    <property type="entry name" value="PROLINE DEHYDROGENASE 1, MITOCHONDRIAL"/>
    <property type="match status" value="1"/>
</dbReference>
<dbReference type="Gene3D" id="3.20.20.220">
    <property type="match status" value="1"/>
</dbReference>
<keyword evidence="4 5" id="KW-0642">Proline metabolism</keyword>
<sequence length="461" mass="52406">MFSNMVHQRLCSPCRITALKYMVPRQIPFSRSIHLPASRPRRTLTSATWDTPHPVTPNEYPMRHRDMERVPLTALLRSIVMQAAMSHPYIVDAASALAQRNIQMLTGNMLLRFFLDKFFYAQFCAGSTETEIKKTVEDLKALGFKGMIISYAREADLLNAAEDASEARHQHQSRVAQWLDGTLKGVRYSNPDDFVALKFTGAGPECVRLLEAGMAPDATMAEAVTQICESAKSRGVRLLIDAEHHSQQAGIDSWTMDLMGKYNQDGRLVVYNTYQMYLKESTATLARHLERARSGKFTLGVKLVRGAYLKSDPRHLIHDTREDTDRAYNDAAHMLATQHLSGPSAPKVGLVLATHNAQSVEMMRKLRQEQLKEQLPLAEVVYSQLMGMADELSLNLVQKRENVMEEDIQVFKYAVWGTIEECMMYLLRRADENRDAVERGQLTQQALWRELRQRLFSLISV</sequence>
<dbReference type="Pfam" id="PF01619">
    <property type="entry name" value="Pro_dh"/>
    <property type="match status" value="1"/>
</dbReference>
<dbReference type="GO" id="GO:0005739">
    <property type="term" value="C:mitochondrion"/>
    <property type="evidence" value="ECO:0007669"/>
    <property type="project" value="TreeGrafter"/>
</dbReference>
<dbReference type="PANTHER" id="PTHR13914">
    <property type="entry name" value="PROLINE OXIDASE"/>
    <property type="match status" value="1"/>
</dbReference>
<comment type="similarity">
    <text evidence="1 5">Belongs to the proline oxidase family.</text>
</comment>
<gene>
    <name evidence="7" type="primary">PUT1b</name>
    <name evidence="7" type="ORF">I7I53_00013</name>
</gene>
<dbReference type="Proteomes" id="UP000663419">
    <property type="component" value="Chromosome 3"/>
</dbReference>
<dbReference type="GO" id="GO:0010133">
    <property type="term" value="P:L-proline catabolic process to L-glutamate"/>
    <property type="evidence" value="ECO:0007669"/>
    <property type="project" value="TreeGrafter"/>
</dbReference>
<name>A0A8A1LGA2_AJEC8</name>
<keyword evidence="5" id="KW-0274">FAD</keyword>
<evidence type="ECO:0000259" key="6">
    <source>
        <dbReference type="Pfam" id="PF01619"/>
    </source>
</evidence>
<dbReference type="GO" id="GO:0004657">
    <property type="term" value="F:proline dehydrogenase activity"/>
    <property type="evidence" value="ECO:0007669"/>
    <property type="project" value="UniProtKB-EC"/>
</dbReference>
<dbReference type="EC" id="1.5.5.2" evidence="2 5"/>
<comment type="cofactor">
    <cofactor evidence="5">
        <name>FAD</name>
        <dbReference type="ChEBI" id="CHEBI:57692"/>
    </cofactor>
</comment>
<evidence type="ECO:0000256" key="3">
    <source>
        <dbReference type="ARBA" id="ARBA00023002"/>
    </source>
</evidence>
<evidence type="ECO:0000256" key="4">
    <source>
        <dbReference type="ARBA" id="ARBA00023062"/>
    </source>
</evidence>
<comment type="function">
    <text evidence="5">Converts proline to delta-1-pyrroline-5-carboxylate.</text>
</comment>
<dbReference type="VEuPathDB" id="FungiDB:I7I53_00013"/>
<protein>
    <recommendedName>
        <fullName evidence="2 5">Proline dehydrogenase</fullName>
        <ecNumber evidence="2 5">1.5.5.2</ecNumber>
    </recommendedName>
</protein>
<accession>A0A8A1LGA2</accession>
<dbReference type="InterPro" id="IPR002872">
    <property type="entry name" value="Proline_DH_dom"/>
</dbReference>
<dbReference type="InterPro" id="IPR015659">
    <property type="entry name" value="Proline_oxidase"/>
</dbReference>
<reference evidence="7" key="1">
    <citation type="submission" date="2021-01" db="EMBL/GenBank/DDBJ databases">
        <title>Chromosome-level genome assembly of a human fungal pathogen reveals clustering of transcriptionally co-regulated genes.</title>
        <authorList>
            <person name="Voorhies M."/>
            <person name="Cohen S."/>
            <person name="Shea T.P."/>
            <person name="Petrus S."/>
            <person name="Munoz J.F."/>
            <person name="Poplawski S."/>
            <person name="Goldman W.E."/>
            <person name="Michael T."/>
            <person name="Cuomo C.A."/>
            <person name="Sil A."/>
            <person name="Beyhan S."/>
        </authorList>
    </citation>
    <scope>NUCLEOTIDE SEQUENCE</scope>
    <source>
        <strain evidence="7">H88</strain>
    </source>
</reference>
<dbReference type="AlphaFoldDB" id="A0A8A1LGA2"/>
<organism evidence="7 8">
    <name type="scientific">Ajellomyces capsulatus (strain H88)</name>
    <name type="common">Darling's disease fungus</name>
    <name type="synonym">Histoplasma capsulatum</name>
    <dbReference type="NCBI Taxonomy" id="544711"/>
    <lineage>
        <taxon>Eukaryota</taxon>
        <taxon>Fungi</taxon>
        <taxon>Dikarya</taxon>
        <taxon>Ascomycota</taxon>
        <taxon>Pezizomycotina</taxon>
        <taxon>Eurotiomycetes</taxon>
        <taxon>Eurotiomycetidae</taxon>
        <taxon>Onygenales</taxon>
        <taxon>Ajellomycetaceae</taxon>
        <taxon>Histoplasma</taxon>
    </lineage>
</organism>
<comment type="catalytic activity">
    <reaction evidence="5">
        <text>L-proline + a quinone = (S)-1-pyrroline-5-carboxylate + a quinol + H(+)</text>
        <dbReference type="Rhea" id="RHEA:23784"/>
        <dbReference type="ChEBI" id="CHEBI:15378"/>
        <dbReference type="ChEBI" id="CHEBI:17388"/>
        <dbReference type="ChEBI" id="CHEBI:24646"/>
        <dbReference type="ChEBI" id="CHEBI:60039"/>
        <dbReference type="ChEBI" id="CHEBI:132124"/>
        <dbReference type="EC" id="1.5.5.2"/>
    </reaction>
</comment>
<evidence type="ECO:0000313" key="8">
    <source>
        <dbReference type="Proteomes" id="UP000663419"/>
    </source>
</evidence>
<dbReference type="InterPro" id="IPR029041">
    <property type="entry name" value="FAD-linked_oxidoreductase-like"/>
</dbReference>
<keyword evidence="3 5" id="KW-0560">Oxidoreductase</keyword>
<dbReference type="GO" id="GO:0071949">
    <property type="term" value="F:FAD binding"/>
    <property type="evidence" value="ECO:0007669"/>
    <property type="project" value="TreeGrafter"/>
</dbReference>
<proteinExistence type="inferred from homology"/>
<evidence type="ECO:0000256" key="5">
    <source>
        <dbReference type="RuleBase" id="RU364054"/>
    </source>
</evidence>
<dbReference type="SUPFAM" id="SSF51730">
    <property type="entry name" value="FAD-linked oxidoreductase"/>
    <property type="match status" value="1"/>
</dbReference>
<feature type="domain" description="Proline dehydrogenase" evidence="6">
    <location>
        <begin position="133"/>
        <end position="437"/>
    </location>
</feature>
<evidence type="ECO:0000256" key="2">
    <source>
        <dbReference type="ARBA" id="ARBA00012695"/>
    </source>
</evidence>
<evidence type="ECO:0000313" key="7">
    <source>
        <dbReference type="EMBL" id="QSS52926.1"/>
    </source>
</evidence>
<keyword evidence="5" id="KW-0285">Flavoprotein</keyword>